<dbReference type="Gene3D" id="3.90.660.10">
    <property type="match status" value="1"/>
</dbReference>
<dbReference type="SUPFAM" id="SSF51905">
    <property type="entry name" value="FAD/NAD(P)-binding domain"/>
    <property type="match status" value="1"/>
</dbReference>
<comment type="caution">
    <text evidence="1">The sequence shown here is derived from an EMBL/GenBank/DDBJ whole genome shotgun (WGS) entry which is preliminary data.</text>
</comment>
<dbReference type="InterPro" id="IPR036188">
    <property type="entry name" value="FAD/NAD-bd_sf"/>
</dbReference>
<keyword evidence="2" id="KW-1185">Reference proteome</keyword>
<organism evidence="1 2">
    <name type="scientific">Dimargaris verticillata</name>
    <dbReference type="NCBI Taxonomy" id="2761393"/>
    <lineage>
        <taxon>Eukaryota</taxon>
        <taxon>Fungi</taxon>
        <taxon>Fungi incertae sedis</taxon>
        <taxon>Zoopagomycota</taxon>
        <taxon>Kickxellomycotina</taxon>
        <taxon>Dimargaritomycetes</taxon>
        <taxon>Dimargaritales</taxon>
        <taxon>Dimargaritaceae</taxon>
        <taxon>Dimargaris</taxon>
    </lineage>
</organism>
<sequence>MATPKQSKRVAVIGSGISGLGAAWLLQNHSPHTVTVYEAEAYIGGHTHTVDYKPLHDKRRAEQHSVPVDTGFIVYNELTYPNLIAFFRHLRVATQPSSMTFAVSRDHGAFEWAGTSLLTLFGQASNLWRPSFWRMLYDVLRFNWLATDLLSLPETHPHRHNLSIGEYLDMHRYSQSFRDNYLIPMTAAVWSTPMNKCALRFPAFTLIQFLHNHCLLSVVSRPQWRTVSQGSRSYVDHVTAGLDDLRPLTKVERVQRVYADKAPRTLEGIRITDASGQCEEFDYAIFATHADQALAILGPDATADEQQILGAFEFSQNRAVLHSDPTLMPARSSLWSSWNYMMVSKAHCPGAVDRSGISLTYWMNELQNIDATKFGSIFVSLNPLEEPHPKQYFGEWVYTHPMMTSEAVDAQQRLARAQYGIPSAAGSQTFKNLTGTLFCGAWSNYGFHEDGLTSGLRAAAALGAECPFPIADATKVRNVPIQSSQVIRFIFGLIDACTYRWGLVVLVVFGALMALV</sequence>
<protein>
    <recommendedName>
        <fullName evidence="3">Amine oxidase</fullName>
    </recommendedName>
</protein>
<dbReference type="PANTHER" id="PTHR42923:SF17">
    <property type="entry name" value="AMINE OXIDASE DOMAIN-CONTAINING PROTEIN"/>
    <property type="match status" value="1"/>
</dbReference>
<dbReference type="OrthoDB" id="5977668at2759"/>
<reference evidence="1" key="1">
    <citation type="submission" date="2022-07" db="EMBL/GenBank/DDBJ databases">
        <title>Phylogenomic reconstructions and comparative analyses of Kickxellomycotina fungi.</title>
        <authorList>
            <person name="Reynolds N.K."/>
            <person name="Stajich J.E."/>
            <person name="Barry K."/>
            <person name="Grigoriev I.V."/>
            <person name="Crous P."/>
            <person name="Smith M.E."/>
        </authorList>
    </citation>
    <scope>NUCLEOTIDE SEQUENCE</scope>
    <source>
        <strain evidence="1">RSA 567</strain>
    </source>
</reference>
<dbReference type="Gene3D" id="1.10.405.10">
    <property type="entry name" value="Guanine Nucleotide Dissociation Inhibitor, domain 1"/>
    <property type="match status" value="1"/>
</dbReference>
<evidence type="ECO:0000313" key="2">
    <source>
        <dbReference type="Proteomes" id="UP001151582"/>
    </source>
</evidence>
<accession>A0A9W8B7Y8</accession>
<dbReference type="Gene3D" id="3.50.50.60">
    <property type="entry name" value="FAD/NAD(P)-binding domain"/>
    <property type="match status" value="1"/>
</dbReference>
<evidence type="ECO:0008006" key="3">
    <source>
        <dbReference type="Google" id="ProtNLM"/>
    </source>
</evidence>
<gene>
    <name evidence="1" type="ORF">H4R34_000499</name>
</gene>
<dbReference type="Proteomes" id="UP001151582">
    <property type="component" value="Unassembled WGS sequence"/>
</dbReference>
<dbReference type="AlphaFoldDB" id="A0A9W8B7Y8"/>
<proteinExistence type="predicted"/>
<name>A0A9W8B7Y8_9FUNG</name>
<dbReference type="EMBL" id="JANBQB010000013">
    <property type="protein sequence ID" value="KAJ1984665.1"/>
    <property type="molecule type" value="Genomic_DNA"/>
</dbReference>
<evidence type="ECO:0000313" key="1">
    <source>
        <dbReference type="EMBL" id="KAJ1984665.1"/>
    </source>
</evidence>
<dbReference type="GO" id="GO:0016491">
    <property type="term" value="F:oxidoreductase activity"/>
    <property type="evidence" value="ECO:0007669"/>
    <property type="project" value="TreeGrafter"/>
</dbReference>
<dbReference type="InterPro" id="IPR050464">
    <property type="entry name" value="Zeta_carotene_desat/Oxidored"/>
</dbReference>
<dbReference type="Pfam" id="PF13450">
    <property type="entry name" value="NAD_binding_8"/>
    <property type="match status" value="1"/>
</dbReference>
<dbReference type="PANTHER" id="PTHR42923">
    <property type="entry name" value="PROTOPORPHYRINOGEN OXIDASE"/>
    <property type="match status" value="1"/>
</dbReference>